<reference evidence="3" key="1">
    <citation type="journal article" date="2020" name="mSystems">
        <title>Genome- and Community-Level Interaction Insights into Carbon Utilization and Element Cycling Functions of Hydrothermarchaeota in Hydrothermal Sediment.</title>
        <authorList>
            <person name="Zhou Z."/>
            <person name="Liu Y."/>
            <person name="Xu W."/>
            <person name="Pan J."/>
            <person name="Luo Z.H."/>
            <person name="Li M."/>
        </authorList>
    </citation>
    <scope>NUCLEOTIDE SEQUENCE [LARGE SCALE GENOMIC DNA]</scope>
    <source>
        <strain evidence="3">HyVt-533</strain>
    </source>
</reference>
<accession>A0A7V5U3J3</accession>
<proteinExistence type="predicted"/>
<comment type="caution">
    <text evidence="3">The sequence shown here is derived from an EMBL/GenBank/DDBJ whole genome shotgun (WGS) entry which is preliminary data.</text>
</comment>
<dbReference type="Proteomes" id="UP000886101">
    <property type="component" value="Unassembled WGS sequence"/>
</dbReference>
<evidence type="ECO:0008006" key="4">
    <source>
        <dbReference type="Google" id="ProtNLM"/>
    </source>
</evidence>
<organism evidence="3">
    <name type="scientific">Thermodesulfatator atlanticus</name>
    <dbReference type="NCBI Taxonomy" id="501497"/>
    <lineage>
        <taxon>Bacteria</taxon>
        <taxon>Pseudomonadati</taxon>
        <taxon>Thermodesulfobacteriota</taxon>
        <taxon>Thermodesulfobacteria</taxon>
        <taxon>Thermodesulfobacteriales</taxon>
        <taxon>Thermodesulfatatoraceae</taxon>
        <taxon>Thermodesulfatator</taxon>
    </lineage>
</organism>
<dbReference type="AlphaFoldDB" id="A0A7V5U3J3"/>
<keyword evidence="2" id="KW-0812">Transmembrane</keyword>
<sequence length="210" mass="24114">MYEKWLIYLDHAFIPFYRLVKDPVLAYFIGTFLLAVLCVVIGELLVGLAIYLNRHHVKKLTHDLIHWNNLAVEAVKKGDSDAYHTFNKEANDVYGKLFFLSIAHSAACLVPIPFVLAWMQMRFGTVEFPLPFTVPGLGSSVNYVFTFVVLYLPAYWLFKKIKGRLPLFRQIEAIVQDSGRAVHEMKSLADVLEKKIKEAQLRQKKAVQKV</sequence>
<keyword evidence="2" id="KW-1133">Transmembrane helix</keyword>
<dbReference type="EMBL" id="DROK01000296">
    <property type="protein sequence ID" value="HHI98156.1"/>
    <property type="molecule type" value="Genomic_DNA"/>
</dbReference>
<feature type="transmembrane region" description="Helical" evidence="2">
    <location>
        <begin position="25"/>
        <end position="52"/>
    </location>
</feature>
<protein>
    <recommendedName>
        <fullName evidence="4">DUF106 domain-containing protein</fullName>
    </recommendedName>
</protein>
<evidence type="ECO:0000256" key="1">
    <source>
        <dbReference type="SAM" id="Coils"/>
    </source>
</evidence>
<gene>
    <name evidence="3" type="ORF">ENJ96_09975</name>
</gene>
<feature type="transmembrane region" description="Helical" evidence="2">
    <location>
        <begin position="140"/>
        <end position="158"/>
    </location>
</feature>
<keyword evidence="1" id="KW-0175">Coiled coil</keyword>
<evidence type="ECO:0000256" key="2">
    <source>
        <dbReference type="SAM" id="Phobius"/>
    </source>
</evidence>
<feature type="coiled-coil region" evidence="1">
    <location>
        <begin position="182"/>
        <end position="209"/>
    </location>
</feature>
<feature type="transmembrane region" description="Helical" evidence="2">
    <location>
        <begin position="97"/>
        <end position="120"/>
    </location>
</feature>
<evidence type="ECO:0000313" key="3">
    <source>
        <dbReference type="EMBL" id="HHI98156.1"/>
    </source>
</evidence>
<keyword evidence="2" id="KW-0472">Membrane</keyword>
<name>A0A7V5U3J3_9BACT</name>